<evidence type="ECO:0000256" key="1">
    <source>
        <dbReference type="SAM" id="Phobius"/>
    </source>
</evidence>
<dbReference type="RefSeq" id="WP_096527020.1">
    <property type="nucleotide sequence ID" value="NZ_AP014836.1"/>
</dbReference>
<feature type="transmembrane region" description="Helical" evidence="1">
    <location>
        <begin position="172"/>
        <end position="195"/>
    </location>
</feature>
<dbReference type="Proteomes" id="UP000243679">
    <property type="component" value="Chromosome"/>
</dbReference>
<feature type="transmembrane region" description="Helical" evidence="1">
    <location>
        <begin position="240"/>
        <end position="257"/>
    </location>
</feature>
<dbReference type="KEGG" id="ntt:TAO_1103"/>
<gene>
    <name evidence="2" type="ORF">TAO_1103</name>
</gene>
<keyword evidence="1" id="KW-0472">Membrane</keyword>
<feature type="transmembrane region" description="Helical" evidence="1">
    <location>
        <begin position="62"/>
        <end position="79"/>
    </location>
</feature>
<name>A0A1Q2SMY2_9GAMM</name>
<keyword evidence="1" id="KW-1133">Transmembrane helix</keyword>
<keyword evidence="1" id="KW-0812">Transmembrane</keyword>
<feature type="transmembrane region" description="Helical" evidence="1">
    <location>
        <begin position="269"/>
        <end position="288"/>
    </location>
</feature>
<feature type="transmembrane region" description="Helical" evidence="1">
    <location>
        <begin position="116"/>
        <end position="134"/>
    </location>
</feature>
<dbReference type="AlphaFoldDB" id="A0A1Q2SMY2"/>
<dbReference type="InterPro" id="IPR010266">
    <property type="entry name" value="NnrS"/>
</dbReference>
<feature type="transmembrane region" description="Helical" evidence="1">
    <location>
        <begin position="146"/>
        <end position="166"/>
    </location>
</feature>
<dbReference type="OrthoDB" id="9770040at2"/>
<feature type="transmembrane region" description="Helical" evidence="1">
    <location>
        <begin position="363"/>
        <end position="388"/>
    </location>
</feature>
<sequence length="397" mass="43591">MSSPSPAFQRPQWAFFATGFRPFFWLGATTGCILMFLWVLLLSGVHLNIYPSLPIYWHAHEMLFGFVTAIIAGFLLTAAQNWTGRSTATGPFLFLLVLLWVAGRTAMLFGNQFPTLAIMIVDIAFLPCLFFFIARPVIAAKHTRSIALLIILAVLTGCNLLFHLGWAGYLPITIVPLALQVTVDMITLLMIILGGRVIPFFTHNALPQINIHQSVWLDRLAIAAVIMLFIAEAIPSTMIFVGPIGLAAGGLNLIRLLGWGGYKTLSQPILWVLHLGYLWICAGLMTKGIDAYLPGDYRSIATHLLTVGAMSTLILGMTSRVSLGHTGRRLELPQGMSRAYLLLALATIARISAPLLPHPITTAALFLSAGLWVAAFMLFLFYYTAILWQPRTDGRLG</sequence>
<proteinExistence type="predicted"/>
<protein>
    <submittedName>
        <fullName evidence="2">NnrS family protein</fullName>
    </submittedName>
</protein>
<feature type="transmembrane region" description="Helical" evidence="1">
    <location>
        <begin position="216"/>
        <end position="234"/>
    </location>
</feature>
<keyword evidence="3" id="KW-1185">Reference proteome</keyword>
<accession>A0A1Q2SMY2</accession>
<feature type="transmembrane region" description="Helical" evidence="1">
    <location>
        <begin position="23"/>
        <end position="42"/>
    </location>
</feature>
<dbReference type="Pfam" id="PF05940">
    <property type="entry name" value="NnrS"/>
    <property type="match status" value="1"/>
</dbReference>
<evidence type="ECO:0000313" key="3">
    <source>
        <dbReference type="Proteomes" id="UP000243679"/>
    </source>
</evidence>
<feature type="transmembrane region" description="Helical" evidence="1">
    <location>
        <begin position="339"/>
        <end position="357"/>
    </location>
</feature>
<feature type="transmembrane region" description="Helical" evidence="1">
    <location>
        <begin position="91"/>
        <end position="110"/>
    </location>
</feature>
<evidence type="ECO:0000313" key="2">
    <source>
        <dbReference type="EMBL" id="BAW80473.1"/>
    </source>
</evidence>
<dbReference type="EMBL" id="AP014836">
    <property type="protein sequence ID" value="BAW80473.1"/>
    <property type="molecule type" value="Genomic_DNA"/>
</dbReference>
<reference evidence="2 3" key="1">
    <citation type="journal article" date="2017" name="ISME J.">
        <title>An acid-tolerant ammonia-oxidizing ?-proteobacterium from soil.</title>
        <authorList>
            <person name="Hayatsu M."/>
            <person name="Tago K."/>
            <person name="Uchiyama I."/>
            <person name="Toyoda A."/>
            <person name="Wang Y."/>
            <person name="Shimomura Y."/>
            <person name="Okubo T."/>
            <person name="Kurisu F."/>
            <person name="Hirono Y."/>
            <person name="Nonaka K."/>
            <person name="Akiyama H."/>
            <person name="Itoh T."/>
            <person name="Takami H."/>
        </authorList>
    </citation>
    <scope>NUCLEOTIDE SEQUENCE [LARGE SCALE GENOMIC DNA]</scope>
    <source>
        <strain evidence="2 3">TAO100</strain>
    </source>
</reference>
<organism evidence="2 3">
    <name type="scientific">Candidatus Nitrosoglobus terrae</name>
    <dbReference type="NCBI Taxonomy" id="1630141"/>
    <lineage>
        <taxon>Bacteria</taxon>
        <taxon>Pseudomonadati</taxon>
        <taxon>Pseudomonadota</taxon>
        <taxon>Gammaproteobacteria</taxon>
        <taxon>Chromatiales</taxon>
        <taxon>Chromatiaceae</taxon>
        <taxon>Candidatus Nitrosoglobus</taxon>
    </lineage>
</organism>
<feature type="transmembrane region" description="Helical" evidence="1">
    <location>
        <begin position="300"/>
        <end position="318"/>
    </location>
</feature>